<dbReference type="InterPro" id="IPR029044">
    <property type="entry name" value="Nucleotide-diphossugar_trans"/>
</dbReference>
<reference evidence="4 5" key="1">
    <citation type="submission" date="2017-02" db="EMBL/GenBank/DDBJ databases">
        <authorList>
            <person name="Peterson S.W."/>
        </authorList>
    </citation>
    <scope>NUCLEOTIDE SEQUENCE [LARGE SCALE GENOMIC DNA]</scope>
    <source>
        <strain evidence="4 5">ATCC 43324</strain>
    </source>
</reference>
<dbReference type="EMBL" id="FUXK01000019">
    <property type="protein sequence ID" value="SJZ98697.1"/>
    <property type="molecule type" value="Genomic_DNA"/>
</dbReference>
<evidence type="ECO:0000256" key="1">
    <source>
        <dbReference type="ARBA" id="ARBA00022676"/>
    </source>
</evidence>
<feature type="domain" description="Glycosyltransferase 2-like" evidence="3">
    <location>
        <begin position="17"/>
        <end position="130"/>
    </location>
</feature>
<name>A0A1T4Q566_9BACT</name>
<dbReference type="eggNOG" id="COG0463">
    <property type="taxonomic scope" value="Bacteria"/>
</dbReference>
<evidence type="ECO:0000313" key="4">
    <source>
        <dbReference type="EMBL" id="SJZ98697.1"/>
    </source>
</evidence>
<keyword evidence="1" id="KW-0328">Glycosyltransferase</keyword>
<organism evidence="4 5">
    <name type="scientific">Segatella oulorum</name>
    <dbReference type="NCBI Taxonomy" id="28136"/>
    <lineage>
        <taxon>Bacteria</taxon>
        <taxon>Pseudomonadati</taxon>
        <taxon>Bacteroidota</taxon>
        <taxon>Bacteroidia</taxon>
        <taxon>Bacteroidales</taxon>
        <taxon>Prevotellaceae</taxon>
        <taxon>Segatella</taxon>
    </lineage>
</organism>
<evidence type="ECO:0000256" key="2">
    <source>
        <dbReference type="ARBA" id="ARBA00022679"/>
    </source>
</evidence>
<keyword evidence="2 4" id="KW-0808">Transferase</keyword>
<dbReference type="Proteomes" id="UP000190065">
    <property type="component" value="Unassembled WGS sequence"/>
</dbReference>
<protein>
    <submittedName>
        <fullName evidence="4">Glycosyltransferase involved in cell wall bisynthesis</fullName>
    </submittedName>
</protein>
<accession>A0A1T4Q566</accession>
<dbReference type="RefSeq" id="WP_025070505.1">
    <property type="nucleotide sequence ID" value="NZ_FUXK01000019.1"/>
</dbReference>
<dbReference type="PANTHER" id="PTHR22916:SF51">
    <property type="entry name" value="GLYCOSYLTRANSFERASE EPSH-RELATED"/>
    <property type="match status" value="1"/>
</dbReference>
<dbReference type="PANTHER" id="PTHR22916">
    <property type="entry name" value="GLYCOSYLTRANSFERASE"/>
    <property type="match status" value="1"/>
</dbReference>
<dbReference type="Pfam" id="PF00535">
    <property type="entry name" value="Glycos_transf_2"/>
    <property type="match status" value="1"/>
</dbReference>
<dbReference type="Gene3D" id="3.90.550.10">
    <property type="entry name" value="Spore Coat Polysaccharide Biosynthesis Protein SpsA, Chain A"/>
    <property type="match status" value="1"/>
</dbReference>
<dbReference type="CDD" id="cd00761">
    <property type="entry name" value="Glyco_tranf_GTA_type"/>
    <property type="match status" value="1"/>
</dbReference>
<gene>
    <name evidence="4" type="ORF">SAMN02745202_01693</name>
</gene>
<proteinExistence type="predicted"/>
<dbReference type="AlphaFoldDB" id="A0A1T4Q566"/>
<sequence>MLHSQNLQNPASKPLVSFIITTCNTDARQLRACVESVLKLSLSRNDRELIVIDDGSREPAINVLLDFCDELIYVRQPNQRLSMARNRGISMAQGKYLQFVDGDDYLLQSTYEHCLDLVRYHQPDLVLFQLSTSPKVPLADDYEGPCAGVEYMQTHNLRGTACGYLFSKHLLHGLRFTTMRHYAEDEEFTAQLILQSKHLFSTSAKAYFYRQHAASALHQKQPKNKLLRLQDTEEVILALLEKKKTLTLSEQKALERRILQLTMDYLYLTARLTHSYERLTDACERMRKYGLFPLPNKHYTKKYSLFRNLINYSWGRKVILATMLK</sequence>
<evidence type="ECO:0000259" key="3">
    <source>
        <dbReference type="Pfam" id="PF00535"/>
    </source>
</evidence>
<evidence type="ECO:0000313" key="5">
    <source>
        <dbReference type="Proteomes" id="UP000190065"/>
    </source>
</evidence>
<dbReference type="GO" id="GO:0016758">
    <property type="term" value="F:hexosyltransferase activity"/>
    <property type="evidence" value="ECO:0007669"/>
    <property type="project" value="UniProtKB-ARBA"/>
</dbReference>
<dbReference type="InterPro" id="IPR001173">
    <property type="entry name" value="Glyco_trans_2-like"/>
</dbReference>
<dbReference type="STRING" id="28136.SAMN02745202_01693"/>
<dbReference type="SUPFAM" id="SSF53448">
    <property type="entry name" value="Nucleotide-diphospho-sugar transferases"/>
    <property type="match status" value="1"/>
</dbReference>